<sequence>MMMLKKIPLLAILALAGCAAVGPDYQGPADSKVDISAAQGGFSEAKSEQALPKNWWQLYHDPALNQLIEKAFTANTDLRQAAANLARTRALLGEAQSLQSPNISMNLAPGYGRPSAAAKGLPKALDDDYSYDTGVSVAYQFDLAGKISRGIEASQADSEAAKAAYDLVRVSVSGETTRAFADICSSGRQLQVAEQSVSLQMQSLSLDEKLFKAGRGTSLDVVRSRGLLAQLQAALPPLQAQRRIAMYRLAVLTGHVPEAIESVLPAPVLQCNTTPQLASTIPSGKGSDLLRRRPDIRQAERSLAAATARIGVVTADLYPTISLGLTAGSAGPSDQFGDSNTMRWGIGPLISWTIPNTGATRARIAAATAGADGALAKFDATLLTALREVESALTVYARELDRNAALISAHNASTEAARQAQQLYKSGKTNYLTVLDANRSLASASSALASSNAALTSNQIAVFMALGGGWEE</sequence>
<dbReference type="Pfam" id="PF02321">
    <property type="entry name" value="OEP"/>
    <property type="match status" value="2"/>
</dbReference>
<keyword evidence="2" id="KW-0812">Transmembrane</keyword>
<keyword evidence="2" id="KW-0472">Membrane</keyword>
<keyword evidence="2" id="KW-0449">Lipoprotein</keyword>
<name>A0ABX0KQ18_9NEIS</name>
<evidence type="ECO:0000256" key="1">
    <source>
        <dbReference type="ARBA" id="ARBA00007613"/>
    </source>
</evidence>
<proteinExistence type="inferred from homology"/>
<dbReference type="Gene3D" id="1.20.1600.10">
    <property type="entry name" value="Outer membrane efflux proteins (OEP)"/>
    <property type="match status" value="1"/>
</dbReference>
<dbReference type="SUPFAM" id="SSF56954">
    <property type="entry name" value="Outer membrane efflux proteins (OEP)"/>
    <property type="match status" value="1"/>
</dbReference>
<dbReference type="RefSeq" id="WP_166825807.1">
    <property type="nucleotide sequence ID" value="NZ_JAAOLX010000005.1"/>
</dbReference>
<dbReference type="Gene3D" id="2.20.200.10">
    <property type="entry name" value="Outer membrane efflux proteins (OEP)"/>
    <property type="match status" value="1"/>
</dbReference>
<dbReference type="InterPro" id="IPR010131">
    <property type="entry name" value="MdtP/NodT-like"/>
</dbReference>
<keyword evidence="2" id="KW-0732">Signal</keyword>
<dbReference type="PROSITE" id="PS51257">
    <property type="entry name" value="PROKAR_LIPOPROTEIN"/>
    <property type="match status" value="1"/>
</dbReference>
<dbReference type="EMBL" id="JAAOLX010000005">
    <property type="protein sequence ID" value="NHQ86648.1"/>
    <property type="molecule type" value="Genomic_DNA"/>
</dbReference>
<keyword evidence="4" id="KW-1185">Reference proteome</keyword>
<feature type="signal peptide" evidence="2">
    <location>
        <begin position="1"/>
        <end position="19"/>
    </location>
</feature>
<dbReference type="InterPro" id="IPR003423">
    <property type="entry name" value="OMP_efflux"/>
</dbReference>
<dbReference type="Proteomes" id="UP000712570">
    <property type="component" value="Unassembled WGS sequence"/>
</dbReference>
<dbReference type="PANTHER" id="PTHR30203">
    <property type="entry name" value="OUTER MEMBRANE CATION EFFLUX PROTEIN"/>
    <property type="match status" value="1"/>
</dbReference>
<dbReference type="PANTHER" id="PTHR30203:SF21">
    <property type="entry name" value="OUTER MEMBRANE COMPONENT OF MULTIDRUG EFFLUX PUMP-RELATED"/>
    <property type="match status" value="1"/>
</dbReference>
<comment type="similarity">
    <text evidence="1 2">Belongs to the outer membrane factor (OMF) (TC 1.B.17) family.</text>
</comment>
<organism evidence="3 4">
    <name type="scientific">Iodobacter violaceini</name>
    <dbReference type="NCBI Taxonomy" id="3044271"/>
    <lineage>
        <taxon>Bacteria</taxon>
        <taxon>Pseudomonadati</taxon>
        <taxon>Pseudomonadota</taxon>
        <taxon>Betaproteobacteria</taxon>
        <taxon>Neisseriales</taxon>
        <taxon>Chitinibacteraceae</taxon>
        <taxon>Iodobacter</taxon>
    </lineage>
</organism>
<dbReference type="NCBIfam" id="TIGR01845">
    <property type="entry name" value="outer_NodT"/>
    <property type="match status" value="1"/>
</dbReference>
<keyword evidence="2" id="KW-0564">Palmitate</keyword>
<comment type="subcellular location">
    <subcellularLocation>
        <location evidence="2">Cell membrane</location>
        <topology evidence="2">Lipid-anchor</topology>
    </subcellularLocation>
</comment>
<evidence type="ECO:0000313" key="4">
    <source>
        <dbReference type="Proteomes" id="UP000712570"/>
    </source>
</evidence>
<comment type="caution">
    <text evidence="3">The sequence shown here is derived from an EMBL/GenBank/DDBJ whole genome shotgun (WGS) entry which is preliminary data.</text>
</comment>
<evidence type="ECO:0000256" key="2">
    <source>
        <dbReference type="RuleBase" id="RU362097"/>
    </source>
</evidence>
<evidence type="ECO:0000313" key="3">
    <source>
        <dbReference type="EMBL" id="NHQ86648.1"/>
    </source>
</evidence>
<gene>
    <name evidence="3" type="ORF">HA050_11025</name>
</gene>
<feature type="chain" id="PRO_5045008291" evidence="2">
    <location>
        <begin position="20"/>
        <end position="472"/>
    </location>
</feature>
<protein>
    <submittedName>
        <fullName evidence="3">TolC family protein</fullName>
    </submittedName>
</protein>
<keyword evidence="2" id="KW-1134">Transmembrane beta strand</keyword>
<accession>A0ABX0KQ18</accession>
<reference evidence="3 4" key="1">
    <citation type="submission" date="2020-03" db="EMBL/GenBank/DDBJ databases">
        <title>Draft genome sequence of environmentally isolated violet-colored cultures.</title>
        <authorList>
            <person name="Wilson H.S."/>
        </authorList>
    </citation>
    <scope>NUCLEOTIDE SEQUENCE [LARGE SCALE GENOMIC DNA]</scope>
    <source>
        <strain evidence="3 4">HSC-16F04</strain>
    </source>
</reference>